<dbReference type="CDD" id="cd04301">
    <property type="entry name" value="NAT_SF"/>
    <property type="match status" value="1"/>
</dbReference>
<dbReference type="Gene3D" id="3.10.290.10">
    <property type="entry name" value="RNA-binding S4 domain"/>
    <property type="match status" value="1"/>
</dbReference>
<dbReference type="Gene3D" id="3.40.50.620">
    <property type="entry name" value="HUPs"/>
    <property type="match status" value="1"/>
</dbReference>
<dbReference type="GO" id="GO:0042803">
    <property type="term" value="F:protein homodimerization activity"/>
    <property type="evidence" value="ECO:0007669"/>
    <property type="project" value="UniProtKB-ARBA"/>
</dbReference>
<accession>A0A847D3Y1</accession>
<dbReference type="InterPro" id="IPR002305">
    <property type="entry name" value="aa-tRNA-synth_Ic"/>
</dbReference>
<feature type="domain" description="N-acetyltransferase" evidence="13">
    <location>
        <begin position="422"/>
        <end position="597"/>
    </location>
</feature>
<dbReference type="GO" id="GO:0004831">
    <property type="term" value="F:tyrosine-tRNA ligase activity"/>
    <property type="evidence" value="ECO:0007669"/>
    <property type="project" value="UniProtKB-UniRule"/>
</dbReference>
<evidence type="ECO:0000256" key="12">
    <source>
        <dbReference type="PROSITE-ProRule" id="PRU00182"/>
    </source>
</evidence>
<dbReference type="GO" id="GO:0016747">
    <property type="term" value="F:acyltransferase activity, transferring groups other than amino-acyl groups"/>
    <property type="evidence" value="ECO:0007669"/>
    <property type="project" value="InterPro"/>
</dbReference>
<comment type="similarity">
    <text evidence="10 11">Belongs to the class-I aminoacyl-tRNA synthetase family. TyrS type 1 subfamily.</text>
</comment>
<dbReference type="Pfam" id="PF00579">
    <property type="entry name" value="tRNA-synt_1b"/>
    <property type="match status" value="1"/>
</dbReference>
<dbReference type="Pfam" id="PF00583">
    <property type="entry name" value="Acetyltransf_1"/>
    <property type="match status" value="1"/>
</dbReference>
<feature type="binding site" evidence="11">
    <location>
        <position position="233"/>
    </location>
    <ligand>
        <name>ATP</name>
        <dbReference type="ChEBI" id="CHEBI:30616"/>
    </ligand>
</feature>
<keyword evidence="4 11" id="KW-0547">Nucleotide-binding</keyword>
<comment type="caution">
    <text evidence="14">The sequence shown here is derived from an EMBL/GenBank/DDBJ whole genome shotgun (WGS) entry which is preliminary data.</text>
</comment>
<dbReference type="GO" id="GO:0005829">
    <property type="term" value="C:cytosol"/>
    <property type="evidence" value="ECO:0007669"/>
    <property type="project" value="TreeGrafter"/>
</dbReference>
<dbReference type="SUPFAM" id="SSF55174">
    <property type="entry name" value="Alpha-L RNA-binding motif"/>
    <property type="match status" value="1"/>
</dbReference>
<dbReference type="InterPro" id="IPR002942">
    <property type="entry name" value="S4_RNA-bd"/>
</dbReference>
<dbReference type="HAMAP" id="MF_02006">
    <property type="entry name" value="Tyr_tRNA_synth_type1"/>
    <property type="match status" value="1"/>
</dbReference>
<evidence type="ECO:0000256" key="10">
    <source>
        <dbReference type="ARBA" id="ARBA00060965"/>
    </source>
</evidence>
<dbReference type="InterPro" id="IPR024088">
    <property type="entry name" value="Tyr-tRNA-ligase_bac-type"/>
</dbReference>
<evidence type="ECO:0000256" key="9">
    <source>
        <dbReference type="ARBA" id="ARBA00048248"/>
    </source>
</evidence>
<dbReference type="InterPro" id="IPR016181">
    <property type="entry name" value="Acyl_CoA_acyltransferase"/>
</dbReference>
<evidence type="ECO:0000256" key="5">
    <source>
        <dbReference type="ARBA" id="ARBA00022840"/>
    </source>
</evidence>
<comment type="subcellular location">
    <subcellularLocation>
        <location evidence="1 11">Cytoplasm</location>
    </subcellularLocation>
</comment>
<evidence type="ECO:0000256" key="3">
    <source>
        <dbReference type="ARBA" id="ARBA00022598"/>
    </source>
</evidence>
<dbReference type="Gene3D" id="3.40.630.30">
    <property type="match status" value="1"/>
</dbReference>
<evidence type="ECO:0000256" key="4">
    <source>
        <dbReference type="ARBA" id="ARBA00022741"/>
    </source>
</evidence>
<dbReference type="PROSITE" id="PS50889">
    <property type="entry name" value="S4"/>
    <property type="match status" value="1"/>
</dbReference>
<dbReference type="SMART" id="SM00363">
    <property type="entry name" value="S4"/>
    <property type="match status" value="1"/>
</dbReference>
<dbReference type="GO" id="GO:0006437">
    <property type="term" value="P:tyrosyl-tRNA aminoacylation"/>
    <property type="evidence" value="ECO:0007669"/>
    <property type="project" value="UniProtKB-UniRule"/>
</dbReference>
<dbReference type="InterPro" id="IPR001412">
    <property type="entry name" value="aa-tRNA-synth_I_CS"/>
</dbReference>
<dbReference type="CDD" id="cd00165">
    <property type="entry name" value="S4"/>
    <property type="match status" value="1"/>
</dbReference>
<comment type="subunit">
    <text evidence="11">Homodimer.</text>
</comment>
<keyword evidence="5 11" id="KW-0067">ATP-binding</keyword>
<dbReference type="EC" id="6.1.1.1" evidence="11"/>
<feature type="binding site" evidence="11">
    <location>
        <position position="168"/>
    </location>
    <ligand>
        <name>L-tyrosine</name>
        <dbReference type="ChEBI" id="CHEBI:58315"/>
    </ligand>
</feature>
<proteinExistence type="inferred from homology"/>
<dbReference type="PANTHER" id="PTHR11766">
    <property type="entry name" value="TYROSYL-TRNA SYNTHETASE"/>
    <property type="match status" value="1"/>
</dbReference>
<evidence type="ECO:0000313" key="14">
    <source>
        <dbReference type="EMBL" id="NLD31583.1"/>
    </source>
</evidence>
<evidence type="ECO:0000256" key="7">
    <source>
        <dbReference type="ARBA" id="ARBA00022917"/>
    </source>
</evidence>
<keyword evidence="6 12" id="KW-0694">RNA-binding</keyword>
<dbReference type="FunFam" id="3.40.50.620:FF:000008">
    <property type="entry name" value="Tyrosine--tRNA ligase"/>
    <property type="match status" value="1"/>
</dbReference>
<dbReference type="PROSITE" id="PS00178">
    <property type="entry name" value="AA_TRNA_LIGASE_I"/>
    <property type="match status" value="1"/>
</dbReference>
<dbReference type="CDD" id="cd00805">
    <property type="entry name" value="TyrRS_core"/>
    <property type="match status" value="1"/>
</dbReference>
<dbReference type="GO" id="GO:0003723">
    <property type="term" value="F:RNA binding"/>
    <property type="evidence" value="ECO:0007669"/>
    <property type="project" value="UniProtKB-KW"/>
</dbReference>
<reference evidence="14 15" key="1">
    <citation type="journal article" date="2020" name="Biotechnol. Biofuels">
        <title>New insights from the biogas microbiome by comprehensive genome-resolved metagenomics of nearly 1600 species originating from multiple anaerobic digesters.</title>
        <authorList>
            <person name="Campanaro S."/>
            <person name="Treu L."/>
            <person name="Rodriguez-R L.M."/>
            <person name="Kovalovszki A."/>
            <person name="Ziels R.M."/>
            <person name="Maus I."/>
            <person name="Zhu X."/>
            <person name="Kougias P.G."/>
            <person name="Basile A."/>
            <person name="Luo G."/>
            <person name="Schluter A."/>
            <person name="Konstantinidis K.T."/>
            <person name="Angelidaki I."/>
        </authorList>
    </citation>
    <scope>NUCLEOTIDE SEQUENCE [LARGE SCALE GENOMIC DNA]</scope>
    <source>
        <strain evidence="14">AS07pgkLD_105</strain>
    </source>
</reference>
<dbReference type="SUPFAM" id="SSF52374">
    <property type="entry name" value="Nucleotidylyl transferase"/>
    <property type="match status" value="1"/>
</dbReference>
<dbReference type="Gene3D" id="1.10.240.10">
    <property type="entry name" value="Tyrosyl-Transfer RNA Synthetase"/>
    <property type="match status" value="1"/>
</dbReference>
<name>A0A847D3Y1_9LACT</name>
<dbReference type="InterPro" id="IPR002307">
    <property type="entry name" value="Tyr-tRNA-ligase"/>
</dbReference>
<gene>
    <name evidence="11" type="primary">tyrS</name>
    <name evidence="14" type="ORF">GX662_04910</name>
</gene>
<feature type="binding site" evidence="11">
    <location>
        <position position="34"/>
    </location>
    <ligand>
        <name>L-tyrosine</name>
        <dbReference type="ChEBI" id="CHEBI:58315"/>
    </ligand>
</feature>
<evidence type="ECO:0000256" key="1">
    <source>
        <dbReference type="ARBA" id="ARBA00004496"/>
    </source>
</evidence>
<dbReference type="InterPro" id="IPR036986">
    <property type="entry name" value="S4_RNA-bd_sf"/>
</dbReference>
<dbReference type="InterPro" id="IPR000182">
    <property type="entry name" value="GNAT_dom"/>
</dbReference>
<dbReference type="GO" id="GO:0005524">
    <property type="term" value="F:ATP binding"/>
    <property type="evidence" value="ECO:0007669"/>
    <property type="project" value="UniProtKB-UniRule"/>
</dbReference>
<comment type="function">
    <text evidence="11">Catalyzes the attachment of tyrosine to tRNA(Tyr) in a two-step reaction: tyrosine is first activated by ATP to form Tyr-AMP and then transferred to the acceptor end of tRNA(Tyr).</text>
</comment>
<keyword evidence="3 11" id="KW-0436">Ligase</keyword>
<dbReference type="InterPro" id="IPR054608">
    <property type="entry name" value="SYY-like_C"/>
</dbReference>
<keyword evidence="7 11" id="KW-0648">Protein biosynthesis</keyword>
<keyword evidence="8 11" id="KW-0030">Aminoacyl-tRNA synthetase</keyword>
<evidence type="ECO:0000256" key="6">
    <source>
        <dbReference type="ARBA" id="ARBA00022884"/>
    </source>
</evidence>
<dbReference type="AlphaFoldDB" id="A0A847D3Y1"/>
<organism evidence="14 15">
    <name type="scientific">Trichococcus flocculiformis</name>
    <dbReference type="NCBI Taxonomy" id="82803"/>
    <lineage>
        <taxon>Bacteria</taxon>
        <taxon>Bacillati</taxon>
        <taxon>Bacillota</taxon>
        <taxon>Bacilli</taxon>
        <taxon>Lactobacillales</taxon>
        <taxon>Carnobacteriaceae</taxon>
        <taxon>Trichococcus</taxon>
    </lineage>
</organism>
<dbReference type="PANTHER" id="PTHR11766:SF0">
    <property type="entry name" value="TYROSINE--TRNA LIGASE, MITOCHONDRIAL"/>
    <property type="match status" value="1"/>
</dbReference>
<dbReference type="Pfam" id="PF22421">
    <property type="entry name" value="SYY_C-terminal"/>
    <property type="match status" value="1"/>
</dbReference>
<dbReference type="NCBIfam" id="TIGR00234">
    <property type="entry name" value="tyrS"/>
    <property type="match status" value="1"/>
</dbReference>
<dbReference type="SUPFAM" id="SSF55729">
    <property type="entry name" value="Acyl-CoA N-acyltransferases (Nat)"/>
    <property type="match status" value="1"/>
</dbReference>
<evidence type="ECO:0000313" key="15">
    <source>
        <dbReference type="Proteomes" id="UP000589373"/>
    </source>
</evidence>
<dbReference type="InterPro" id="IPR014729">
    <property type="entry name" value="Rossmann-like_a/b/a_fold"/>
</dbReference>
<dbReference type="EMBL" id="JAAZCD010000118">
    <property type="protein sequence ID" value="NLD31583.1"/>
    <property type="molecule type" value="Genomic_DNA"/>
</dbReference>
<sequence>MNIIDELEWRGAINQQTDAEGLRKLTEDEQIGLYCGVDPTGDSLHIGHLIPFIVLKRFQLAGHRPVILIGGATGSIGDPSGKSEERVLQSMDQVVENANALTAQMKKLFLSDSSADIRLVNNYDWTKDLTLLDFLRDFGKNFNINTMLAKDIVASRLDTGISFTEFTYQILQSMDFLHLFQNEGVNLQIGGQDQWGNITAGLDLIRKKEGAEAKAFGLTIPLMLKADGTKFGKTAGGAVWLDPKKTTPYEFYQFWVNQDDRDVVKYLKYFTFLSKEEIDALAEKVEAEPHKREAQKVLASEMTRFVHSEQALQDALKITEALFTGEVKALTADEIAEGFKNMPTFESDLKEQELVSWLVDLGIEPSRRQSREDIQNGAISINGDKITDPAFIITAENSFEGRFILVRRGKKKYFLVKLVADMTIQQLFPRETSLGLEPVESLDQINELSRLADTIWHEYYLPILGPEQVTYMLENIQSKANLEEDIETGRLDYFLIKSEGQSAGYLAIQLQDDKLFISKLYLLKEARGRGYAYQIMQKMVDLAIKEQKKVLELTVNKYNEGSIAFYEKYGFVRTESIVSPIGGGFVMDDYVYQLPIK</sequence>
<evidence type="ECO:0000256" key="8">
    <source>
        <dbReference type="ARBA" id="ARBA00023146"/>
    </source>
</evidence>
<dbReference type="PROSITE" id="PS51186">
    <property type="entry name" value="GNAT"/>
    <property type="match status" value="1"/>
</dbReference>
<evidence type="ECO:0000259" key="13">
    <source>
        <dbReference type="PROSITE" id="PS51186"/>
    </source>
</evidence>
<evidence type="ECO:0000256" key="11">
    <source>
        <dbReference type="HAMAP-Rule" id="MF_02006"/>
    </source>
</evidence>
<feature type="short sequence motif" description="'HIGH' region" evidence="11">
    <location>
        <begin position="39"/>
        <end position="48"/>
    </location>
</feature>
<comment type="catalytic activity">
    <reaction evidence="9 11">
        <text>tRNA(Tyr) + L-tyrosine + ATP = L-tyrosyl-tRNA(Tyr) + AMP + diphosphate + H(+)</text>
        <dbReference type="Rhea" id="RHEA:10220"/>
        <dbReference type="Rhea" id="RHEA-COMP:9706"/>
        <dbReference type="Rhea" id="RHEA-COMP:9707"/>
        <dbReference type="ChEBI" id="CHEBI:15378"/>
        <dbReference type="ChEBI" id="CHEBI:30616"/>
        <dbReference type="ChEBI" id="CHEBI:33019"/>
        <dbReference type="ChEBI" id="CHEBI:58315"/>
        <dbReference type="ChEBI" id="CHEBI:78442"/>
        <dbReference type="ChEBI" id="CHEBI:78536"/>
        <dbReference type="ChEBI" id="CHEBI:456215"/>
        <dbReference type="EC" id="6.1.1.1"/>
    </reaction>
</comment>
<dbReference type="PRINTS" id="PR01040">
    <property type="entry name" value="TRNASYNTHTYR"/>
</dbReference>
<dbReference type="Proteomes" id="UP000589373">
    <property type="component" value="Unassembled WGS sequence"/>
</dbReference>
<keyword evidence="2 11" id="KW-0963">Cytoplasm</keyword>
<evidence type="ECO:0000256" key="2">
    <source>
        <dbReference type="ARBA" id="ARBA00022490"/>
    </source>
</evidence>
<dbReference type="InterPro" id="IPR024107">
    <property type="entry name" value="Tyr-tRNA-ligase_bac_1"/>
</dbReference>
<dbReference type="FunFam" id="1.10.240.10:FF:000001">
    <property type="entry name" value="Tyrosine--tRNA ligase"/>
    <property type="match status" value="1"/>
</dbReference>
<protein>
    <recommendedName>
        <fullName evidence="11">Tyrosine--tRNA ligase</fullName>
        <ecNumber evidence="11">6.1.1.1</ecNumber>
    </recommendedName>
    <alternativeName>
        <fullName evidence="11">Tyrosyl-tRNA synthetase</fullName>
        <shortName evidence="11">TyrRS</shortName>
    </alternativeName>
</protein>
<feature type="binding site" evidence="11">
    <location>
        <position position="172"/>
    </location>
    <ligand>
        <name>L-tyrosine</name>
        <dbReference type="ChEBI" id="CHEBI:58315"/>
    </ligand>
</feature>
<feature type="short sequence motif" description="'KMSKS' region" evidence="11">
    <location>
        <begin position="230"/>
        <end position="234"/>
    </location>
</feature>